<sequence>MIDKKVFAQLSYDVGEELALQLLSVYVTESREQIKELAISDSLDAIQYLAHILKSNSSSFGACLLAQKCELIEMTAKHHDIKLCELTPLIEKATTLAEQAFSDAIKLIVSKQANHS</sequence>
<feature type="domain" description="HPt" evidence="2">
    <location>
        <begin position="21"/>
        <end position="85"/>
    </location>
</feature>
<dbReference type="EMBL" id="JABBPG010000001">
    <property type="protein sequence ID" value="NOU49164.1"/>
    <property type="molecule type" value="Genomic_DNA"/>
</dbReference>
<dbReference type="GO" id="GO:0004672">
    <property type="term" value="F:protein kinase activity"/>
    <property type="evidence" value="ECO:0007669"/>
    <property type="project" value="UniProtKB-ARBA"/>
</dbReference>
<name>A0A849VB05_9GAMM</name>
<proteinExistence type="predicted"/>
<keyword evidence="1" id="KW-0902">Two-component regulatory system</keyword>
<accession>A0A849VB05</accession>
<dbReference type="InterPro" id="IPR036641">
    <property type="entry name" value="HPT_dom_sf"/>
</dbReference>
<dbReference type="AlphaFoldDB" id="A0A849VB05"/>
<dbReference type="SUPFAM" id="SSF47226">
    <property type="entry name" value="Histidine-containing phosphotransfer domain, HPT domain"/>
    <property type="match status" value="1"/>
</dbReference>
<reference evidence="3 4" key="1">
    <citation type="submission" date="2020-04" db="EMBL/GenBank/DDBJ databases">
        <title>Pseudoalteromonas caenipelagi sp. nov., isolated from a tidal flat.</title>
        <authorList>
            <person name="Park S."/>
            <person name="Yoon J.-H."/>
        </authorList>
    </citation>
    <scope>NUCLEOTIDE SEQUENCE [LARGE SCALE GENOMIC DNA]</scope>
    <source>
        <strain evidence="3 4">JBTF-M23</strain>
    </source>
</reference>
<dbReference type="Pfam" id="PF01627">
    <property type="entry name" value="Hpt"/>
    <property type="match status" value="1"/>
</dbReference>
<dbReference type="Proteomes" id="UP000586305">
    <property type="component" value="Unassembled WGS sequence"/>
</dbReference>
<protein>
    <recommendedName>
        <fullName evidence="2">HPt domain-containing protein</fullName>
    </recommendedName>
</protein>
<evidence type="ECO:0000256" key="1">
    <source>
        <dbReference type="ARBA" id="ARBA00023012"/>
    </source>
</evidence>
<comment type="caution">
    <text evidence="3">The sequence shown here is derived from an EMBL/GenBank/DDBJ whole genome shotgun (WGS) entry which is preliminary data.</text>
</comment>
<dbReference type="GO" id="GO:0000160">
    <property type="term" value="P:phosphorelay signal transduction system"/>
    <property type="evidence" value="ECO:0007669"/>
    <property type="project" value="UniProtKB-KW"/>
</dbReference>
<evidence type="ECO:0000313" key="4">
    <source>
        <dbReference type="Proteomes" id="UP000586305"/>
    </source>
</evidence>
<keyword evidence="4" id="KW-1185">Reference proteome</keyword>
<dbReference type="Gene3D" id="1.20.120.160">
    <property type="entry name" value="HPT domain"/>
    <property type="match status" value="1"/>
</dbReference>
<dbReference type="RefSeq" id="WP_171624258.1">
    <property type="nucleotide sequence ID" value="NZ_JABBPG010000001.1"/>
</dbReference>
<evidence type="ECO:0000313" key="3">
    <source>
        <dbReference type="EMBL" id="NOU49164.1"/>
    </source>
</evidence>
<gene>
    <name evidence="3" type="ORF">HG263_01175</name>
</gene>
<evidence type="ECO:0000259" key="2">
    <source>
        <dbReference type="Pfam" id="PF01627"/>
    </source>
</evidence>
<dbReference type="InterPro" id="IPR008207">
    <property type="entry name" value="Sig_transdc_His_kin_Hpt_dom"/>
</dbReference>
<organism evidence="3 4">
    <name type="scientific">Pseudoalteromonas caenipelagi</name>
    <dbReference type="NCBI Taxonomy" id="2726988"/>
    <lineage>
        <taxon>Bacteria</taxon>
        <taxon>Pseudomonadati</taxon>
        <taxon>Pseudomonadota</taxon>
        <taxon>Gammaproteobacteria</taxon>
        <taxon>Alteromonadales</taxon>
        <taxon>Pseudoalteromonadaceae</taxon>
        <taxon>Pseudoalteromonas</taxon>
    </lineage>
</organism>